<comment type="caution">
    <text evidence="1">The sequence shown here is derived from an EMBL/GenBank/DDBJ whole genome shotgun (WGS) entry which is preliminary data.</text>
</comment>
<evidence type="ECO:0000313" key="2">
    <source>
        <dbReference type="Proteomes" id="UP000321374"/>
    </source>
</evidence>
<dbReference type="Proteomes" id="UP000321374">
    <property type="component" value="Unassembled WGS sequence"/>
</dbReference>
<protein>
    <submittedName>
        <fullName evidence="1">Uncharacterized protein</fullName>
    </submittedName>
</protein>
<organism evidence="1 2">
    <name type="scientific">Methylophilus methylotrophus</name>
    <name type="common">Bacterium W3A1</name>
    <dbReference type="NCBI Taxonomy" id="17"/>
    <lineage>
        <taxon>Bacteria</taxon>
        <taxon>Pseudomonadati</taxon>
        <taxon>Pseudomonadota</taxon>
        <taxon>Betaproteobacteria</taxon>
        <taxon>Nitrosomonadales</taxon>
        <taxon>Methylophilaceae</taxon>
        <taxon>Methylophilus</taxon>
    </lineage>
</organism>
<accession>A0A5C7WLB4</accession>
<dbReference type="EMBL" id="SSGG01000045">
    <property type="protein sequence ID" value="TXI37742.1"/>
    <property type="molecule type" value="Genomic_DNA"/>
</dbReference>
<reference evidence="1 2" key="1">
    <citation type="submission" date="2018-09" db="EMBL/GenBank/DDBJ databases">
        <title>Metagenome Assembled Genomes from an Advanced Water Purification Facility.</title>
        <authorList>
            <person name="Stamps B.W."/>
            <person name="Spear J.R."/>
        </authorList>
    </citation>
    <scope>NUCLEOTIDE SEQUENCE [LARGE SCALE GENOMIC DNA]</scope>
    <source>
        <strain evidence="1">Bin_42_2</strain>
    </source>
</reference>
<gene>
    <name evidence="1" type="ORF">E6Q51_02640</name>
</gene>
<proteinExistence type="predicted"/>
<sequence length="210" mass="23866">MPVTPSAALPENVDIEGERQRQIQSSRQWQLVAEDMVTQLIATIQEKKLDNRPIYIHLQTKRTTFTTAFNDFLITSLVQKGIKVSTQKQGSYIYNYKIQMVEYNSFRTTISSENYKFTSLAAGLVVIRNIGDVLGVDGSILATGAALDLADFNLAPNMEVIITSSILDRNIFISRTTDIYYANRLDKHLYMPATRNKDSDVFNDSFYKMK</sequence>
<name>A0A5C7WLB4_METME</name>
<evidence type="ECO:0000313" key="1">
    <source>
        <dbReference type="EMBL" id="TXI37742.1"/>
    </source>
</evidence>
<dbReference type="STRING" id="1122236.GCA_000378225_00761"/>
<dbReference type="AlphaFoldDB" id="A0A5C7WLB4"/>